<keyword evidence="2" id="KW-0040">ANK repeat</keyword>
<accession>A0ABT8PSE8</accession>
<dbReference type="InterPro" id="IPR036770">
    <property type="entry name" value="Ankyrin_rpt-contain_sf"/>
</dbReference>
<protein>
    <submittedName>
        <fullName evidence="3">Ankyrin repeat domain-containing protein</fullName>
    </submittedName>
</protein>
<dbReference type="Proteomes" id="UP001174867">
    <property type="component" value="Unassembled WGS sequence"/>
</dbReference>
<dbReference type="InterPro" id="IPR050745">
    <property type="entry name" value="Multifunctional_regulatory"/>
</dbReference>
<proteinExistence type="predicted"/>
<evidence type="ECO:0000256" key="1">
    <source>
        <dbReference type="ARBA" id="ARBA00022737"/>
    </source>
</evidence>
<evidence type="ECO:0000256" key="2">
    <source>
        <dbReference type="ARBA" id="ARBA00023043"/>
    </source>
</evidence>
<dbReference type="SUPFAM" id="SSF48403">
    <property type="entry name" value="Ankyrin repeat"/>
    <property type="match status" value="1"/>
</dbReference>
<evidence type="ECO:0000313" key="4">
    <source>
        <dbReference type="Proteomes" id="UP001174867"/>
    </source>
</evidence>
<dbReference type="PANTHER" id="PTHR24189:SF50">
    <property type="entry name" value="ANKYRIN REPEAT AND SOCS BOX PROTEIN 2"/>
    <property type="match status" value="1"/>
</dbReference>
<dbReference type="InterPro" id="IPR002110">
    <property type="entry name" value="Ankyrin_rpt"/>
</dbReference>
<dbReference type="PANTHER" id="PTHR24189">
    <property type="entry name" value="MYOTROPHIN"/>
    <property type="match status" value="1"/>
</dbReference>
<evidence type="ECO:0000313" key="3">
    <source>
        <dbReference type="EMBL" id="MDN8599265.1"/>
    </source>
</evidence>
<dbReference type="SMART" id="SM00248">
    <property type="entry name" value="ANK"/>
    <property type="match status" value="3"/>
</dbReference>
<keyword evidence="1" id="KW-0677">Repeat</keyword>
<dbReference type="Pfam" id="PF13637">
    <property type="entry name" value="Ank_4"/>
    <property type="match status" value="1"/>
</dbReference>
<gene>
    <name evidence="3" type="ORF">Q0A17_07555</name>
</gene>
<sequence>MDKKLKALPKDFRELIQEGNVAKLKAVFDKCELDATNGDNKDVALSFSAIPDELVRWLVEKGADINKWDRYQRTPLHQHAMRFSGDLAIFLELGADTEARDQYGDTPLHLAACKSLNMVQQLLNHGASVLIQNDRGETPLEKALAAANNAGIRNLAPIAALLVKAGTPITEKMRTSVTRMGENFEFHREKFNRELLPDTDAALTQLYEIFGTQPVVQRIIHDGFSPIVLAPGTWNEQYATLWSMLVPSSGAAKTVQGEAIRITGKISDELQRNGGANWDTNYRDMLAALPQYFQTGMPLNEGQSQEARQIIKADVTMADESLTRLAELAVIWVLNNPEPIPLGAVAYLR</sequence>
<dbReference type="Gene3D" id="1.25.40.20">
    <property type="entry name" value="Ankyrin repeat-containing domain"/>
    <property type="match status" value="1"/>
</dbReference>
<reference evidence="3 4" key="1">
    <citation type="submission" date="2023-07" db="EMBL/GenBank/DDBJ databases">
        <title>Citrobacter selenititolerans sp. nov., isolated from seleniferous soil.</title>
        <authorList>
            <person name="Zhang S."/>
            <person name="Li K."/>
            <person name="Peng J."/>
            <person name="Wang H."/>
            <person name="Sun J."/>
            <person name="Guo Y."/>
        </authorList>
    </citation>
    <scope>NUCLEOTIDE SEQUENCE [LARGE SCALE GENOMIC DNA]</scope>
    <source>
        <strain evidence="3 4">S2-9</strain>
    </source>
</reference>
<dbReference type="Pfam" id="PF12796">
    <property type="entry name" value="Ank_2"/>
    <property type="match status" value="1"/>
</dbReference>
<organism evidence="3 4">
    <name type="scientific">Citrobacter enshiensis</name>
    <dbReference type="NCBI Taxonomy" id="2971264"/>
    <lineage>
        <taxon>Bacteria</taxon>
        <taxon>Pseudomonadati</taxon>
        <taxon>Pseudomonadota</taxon>
        <taxon>Gammaproteobacteria</taxon>
        <taxon>Enterobacterales</taxon>
        <taxon>Enterobacteriaceae</taxon>
        <taxon>Citrobacter</taxon>
    </lineage>
</organism>
<comment type="caution">
    <text evidence="3">The sequence shown here is derived from an EMBL/GenBank/DDBJ whole genome shotgun (WGS) entry which is preliminary data.</text>
</comment>
<dbReference type="EMBL" id="JAUJYW010000003">
    <property type="protein sequence ID" value="MDN8599265.1"/>
    <property type="molecule type" value="Genomic_DNA"/>
</dbReference>
<name>A0ABT8PSE8_9ENTR</name>
<dbReference type="RefSeq" id="WP_276294412.1">
    <property type="nucleotide sequence ID" value="NZ_CP119862.1"/>
</dbReference>
<keyword evidence="4" id="KW-1185">Reference proteome</keyword>